<evidence type="ECO:0000256" key="8">
    <source>
        <dbReference type="ARBA" id="ARBA00023136"/>
    </source>
</evidence>
<dbReference type="GO" id="GO:0005886">
    <property type="term" value="C:plasma membrane"/>
    <property type="evidence" value="ECO:0007669"/>
    <property type="project" value="UniProtKB-SubCell"/>
</dbReference>
<comment type="caution">
    <text evidence="12">The sequence shown here is derived from an EMBL/GenBank/DDBJ whole genome shotgun (WGS) entry which is preliminary data.</text>
</comment>
<evidence type="ECO:0000313" key="13">
    <source>
        <dbReference type="Proteomes" id="UP000633619"/>
    </source>
</evidence>
<dbReference type="Pfam" id="PF12019">
    <property type="entry name" value="GspH"/>
    <property type="match status" value="1"/>
</dbReference>
<name>A0A8I1ADN3_THEIN</name>
<evidence type="ECO:0000313" key="12">
    <source>
        <dbReference type="EMBL" id="MBH8594138.1"/>
    </source>
</evidence>
<evidence type="ECO:0000256" key="10">
    <source>
        <dbReference type="SAM" id="Phobius"/>
    </source>
</evidence>
<keyword evidence="5" id="KW-0997">Cell inner membrane</keyword>
<feature type="transmembrane region" description="Helical" evidence="10">
    <location>
        <begin position="12"/>
        <end position="37"/>
    </location>
</feature>
<dbReference type="GO" id="GO:0015627">
    <property type="term" value="C:type II protein secretion system complex"/>
    <property type="evidence" value="ECO:0007669"/>
    <property type="project" value="InterPro"/>
</dbReference>
<dbReference type="GO" id="GO:0009986">
    <property type="term" value="C:cell surface"/>
    <property type="evidence" value="ECO:0007669"/>
    <property type="project" value="UniProtKB-SubCell"/>
</dbReference>
<evidence type="ECO:0000256" key="5">
    <source>
        <dbReference type="ARBA" id="ARBA00022519"/>
    </source>
</evidence>
<keyword evidence="3" id="KW-1003">Cell membrane</keyword>
<keyword evidence="6 10" id="KW-0812">Transmembrane</keyword>
<proteinExistence type="predicted"/>
<dbReference type="InterPro" id="IPR045584">
    <property type="entry name" value="Pilin-like"/>
</dbReference>
<protein>
    <submittedName>
        <fullName evidence="12">Prepilin-type N-terminal cleavage/methylation domain-containing protein</fullName>
    </submittedName>
</protein>
<evidence type="ECO:0000256" key="3">
    <source>
        <dbReference type="ARBA" id="ARBA00022475"/>
    </source>
</evidence>
<dbReference type="AlphaFoldDB" id="A0A8I1ADN3"/>
<accession>A0A8I1ADN3</accession>
<dbReference type="InterPro" id="IPR012902">
    <property type="entry name" value="N_methyl_site"/>
</dbReference>
<dbReference type="RefSeq" id="WP_181730892.1">
    <property type="nucleotide sequence ID" value="NZ_JACEIR010000001.1"/>
</dbReference>
<feature type="domain" description="General secretion pathway GspH" evidence="11">
    <location>
        <begin position="49"/>
        <end position="135"/>
    </location>
</feature>
<dbReference type="Proteomes" id="UP000633619">
    <property type="component" value="Unassembled WGS sequence"/>
</dbReference>
<comment type="subcellular location">
    <subcellularLocation>
        <location evidence="2">Cell inner membrane</location>
        <topology evidence="2">Single-pass membrane protein</topology>
    </subcellularLocation>
    <subcellularLocation>
        <location evidence="1">Cell surface</location>
    </subcellularLocation>
</comment>
<evidence type="ECO:0000256" key="9">
    <source>
        <dbReference type="ARBA" id="ARBA00023287"/>
    </source>
</evidence>
<evidence type="ECO:0000256" key="6">
    <source>
        <dbReference type="ARBA" id="ARBA00022692"/>
    </source>
</evidence>
<dbReference type="EMBL" id="JAECVW010000001">
    <property type="protein sequence ID" value="MBH8594138.1"/>
    <property type="molecule type" value="Genomic_DNA"/>
</dbReference>
<dbReference type="InterPro" id="IPR022346">
    <property type="entry name" value="T2SS_GspH"/>
</dbReference>
<evidence type="ECO:0000256" key="1">
    <source>
        <dbReference type="ARBA" id="ARBA00004241"/>
    </source>
</evidence>
<evidence type="ECO:0000256" key="2">
    <source>
        <dbReference type="ARBA" id="ARBA00004377"/>
    </source>
</evidence>
<keyword evidence="4" id="KW-0488">Methylation</keyword>
<evidence type="ECO:0000256" key="7">
    <source>
        <dbReference type="ARBA" id="ARBA00022989"/>
    </source>
</evidence>
<dbReference type="SUPFAM" id="SSF54523">
    <property type="entry name" value="Pili subunits"/>
    <property type="match status" value="1"/>
</dbReference>
<dbReference type="Gene3D" id="3.55.40.10">
    <property type="entry name" value="minor pseudopilin epsh domain"/>
    <property type="match status" value="1"/>
</dbReference>
<dbReference type="GO" id="GO:0015628">
    <property type="term" value="P:protein secretion by the type II secretion system"/>
    <property type="evidence" value="ECO:0007669"/>
    <property type="project" value="InterPro"/>
</dbReference>
<dbReference type="GO" id="GO:0030420">
    <property type="term" value="P:establishment of competence for transformation"/>
    <property type="evidence" value="ECO:0007669"/>
    <property type="project" value="UniProtKB-KW"/>
</dbReference>
<keyword evidence="8 10" id="KW-0472">Membrane</keyword>
<evidence type="ECO:0000259" key="11">
    <source>
        <dbReference type="Pfam" id="PF12019"/>
    </source>
</evidence>
<keyword evidence="13" id="KW-1185">Reference proteome</keyword>
<keyword evidence="9" id="KW-0178">Competence</keyword>
<evidence type="ECO:0000256" key="4">
    <source>
        <dbReference type="ARBA" id="ARBA00022481"/>
    </source>
</evidence>
<organism evidence="12 13">
    <name type="scientific">Thermoactinomyces intermedius</name>
    <dbReference type="NCBI Taxonomy" id="2024"/>
    <lineage>
        <taxon>Bacteria</taxon>
        <taxon>Bacillati</taxon>
        <taxon>Bacillota</taxon>
        <taxon>Bacilli</taxon>
        <taxon>Bacillales</taxon>
        <taxon>Thermoactinomycetaceae</taxon>
        <taxon>Thermoactinomyces</taxon>
    </lineage>
</organism>
<sequence length="151" mass="16740">MRNDGRPGGQAGWTLIEVIFALFLFGLLATLCVPAVMSVGERVERKLLIEELATQLQLAQMEAVTRQAEVTVQWEAKEVKVIEDGALLRKMDIPPPYRLDSNYPGQRLTFRETGQVRGGTVTFYVKDKPVGRIVIQVASGLPVIEVFVNAV</sequence>
<dbReference type="NCBIfam" id="TIGR02532">
    <property type="entry name" value="IV_pilin_GFxxxE"/>
    <property type="match status" value="1"/>
</dbReference>
<gene>
    <name evidence="12" type="ORF">I8U20_02205</name>
</gene>
<keyword evidence="7 10" id="KW-1133">Transmembrane helix</keyword>
<reference evidence="12 13" key="1">
    <citation type="submission" date="2020-12" db="EMBL/GenBank/DDBJ databases">
        <title>WGS of Thermoactinomyces spp.</title>
        <authorList>
            <person name="Cheng K."/>
        </authorList>
    </citation>
    <scope>NUCLEOTIDE SEQUENCE [LARGE SCALE GENOMIC DNA]</scope>
    <source>
        <strain evidence="13">CICC 10671\DSM 43846</strain>
    </source>
</reference>